<dbReference type="EMBL" id="LR797272">
    <property type="protein sequence ID" value="CAB4198453.1"/>
    <property type="molecule type" value="Genomic_DNA"/>
</dbReference>
<feature type="region of interest" description="Disordered" evidence="1">
    <location>
        <begin position="1"/>
        <end position="45"/>
    </location>
</feature>
<evidence type="ECO:0000313" key="2">
    <source>
        <dbReference type="EMBL" id="CAB4170338.1"/>
    </source>
</evidence>
<sequence>MRRGDYNGKSYETEHGSFFDRGSADSYYHRPRDPHRGGVGGNSGLRIEADSEAEFEAYHAGYDYNEQYGDKKNWD</sequence>
<name>A0A6J5QCJ8_9CAUD</name>
<evidence type="ECO:0000313" key="3">
    <source>
        <dbReference type="EMBL" id="CAB4181272.1"/>
    </source>
</evidence>
<dbReference type="EMBL" id="LR798454">
    <property type="protein sequence ID" value="CAB5238532.1"/>
    <property type="molecule type" value="Genomic_DNA"/>
</dbReference>
<protein>
    <submittedName>
        <fullName evidence="3">Uncharacterized protein</fullName>
    </submittedName>
</protein>
<dbReference type="EMBL" id="LR796861">
    <property type="protein sequence ID" value="CAB4170338.1"/>
    <property type="molecule type" value="Genomic_DNA"/>
</dbReference>
<proteinExistence type="predicted"/>
<feature type="compositionally biased region" description="Basic and acidic residues" evidence="1">
    <location>
        <begin position="1"/>
        <end position="18"/>
    </location>
</feature>
<dbReference type="EMBL" id="LR797019">
    <property type="protein sequence ID" value="CAB4181272.1"/>
    <property type="molecule type" value="Genomic_DNA"/>
</dbReference>
<evidence type="ECO:0000313" key="5">
    <source>
        <dbReference type="EMBL" id="CAB4211441.1"/>
    </source>
</evidence>
<organism evidence="3">
    <name type="scientific">uncultured Caudovirales phage</name>
    <dbReference type="NCBI Taxonomy" id="2100421"/>
    <lineage>
        <taxon>Viruses</taxon>
        <taxon>Duplodnaviria</taxon>
        <taxon>Heunggongvirae</taxon>
        <taxon>Uroviricota</taxon>
        <taxon>Caudoviricetes</taxon>
        <taxon>Peduoviridae</taxon>
        <taxon>Maltschvirus</taxon>
        <taxon>Maltschvirus maltsch</taxon>
    </lineage>
</organism>
<evidence type="ECO:0000313" key="4">
    <source>
        <dbReference type="EMBL" id="CAB4198453.1"/>
    </source>
</evidence>
<accession>A0A6J5QCJ8</accession>
<evidence type="ECO:0000313" key="6">
    <source>
        <dbReference type="EMBL" id="CAB5238532.1"/>
    </source>
</evidence>
<dbReference type="EMBL" id="LR797375">
    <property type="protein sequence ID" value="CAB4211441.1"/>
    <property type="molecule type" value="Genomic_DNA"/>
</dbReference>
<feature type="compositionally biased region" description="Basic and acidic residues" evidence="1">
    <location>
        <begin position="27"/>
        <end position="36"/>
    </location>
</feature>
<reference evidence="3" key="1">
    <citation type="submission" date="2020-05" db="EMBL/GenBank/DDBJ databases">
        <authorList>
            <person name="Chiriac C."/>
            <person name="Salcher M."/>
            <person name="Ghai R."/>
            <person name="Kavagutti S V."/>
        </authorList>
    </citation>
    <scope>NUCLEOTIDE SEQUENCE</scope>
</reference>
<gene>
    <name evidence="3" type="ORF">UFOVP1066_19</name>
    <name evidence="4" type="ORF">UFOVP1315_96</name>
    <name evidence="5" type="ORF">UFOVP1421_57</name>
    <name evidence="6" type="ORF">UFOVP1525_67</name>
    <name evidence="2" type="ORF">UFOVP909_30</name>
</gene>
<evidence type="ECO:0000256" key="1">
    <source>
        <dbReference type="SAM" id="MobiDB-lite"/>
    </source>
</evidence>